<organism evidence="1 2">
    <name type="scientific">Orchesella dallaii</name>
    <dbReference type="NCBI Taxonomy" id="48710"/>
    <lineage>
        <taxon>Eukaryota</taxon>
        <taxon>Metazoa</taxon>
        <taxon>Ecdysozoa</taxon>
        <taxon>Arthropoda</taxon>
        <taxon>Hexapoda</taxon>
        <taxon>Collembola</taxon>
        <taxon>Entomobryomorpha</taxon>
        <taxon>Entomobryoidea</taxon>
        <taxon>Orchesellidae</taxon>
        <taxon>Orchesellinae</taxon>
        <taxon>Orchesella</taxon>
    </lineage>
</organism>
<gene>
    <name evidence="1" type="ORF">ODALV1_LOCUS3962</name>
</gene>
<comment type="caution">
    <text evidence="1">The sequence shown here is derived from an EMBL/GenBank/DDBJ whole genome shotgun (WGS) entry which is preliminary data.</text>
</comment>
<reference evidence="1 2" key="1">
    <citation type="submission" date="2024-08" db="EMBL/GenBank/DDBJ databases">
        <authorList>
            <person name="Cucini C."/>
            <person name="Frati F."/>
        </authorList>
    </citation>
    <scope>NUCLEOTIDE SEQUENCE [LARGE SCALE GENOMIC DNA]</scope>
</reference>
<keyword evidence="2" id="KW-1185">Reference proteome</keyword>
<protein>
    <submittedName>
        <fullName evidence="1">Uncharacterized protein</fullName>
    </submittedName>
</protein>
<name>A0ABP1PUK9_9HEXA</name>
<dbReference type="EMBL" id="CAXLJM020000013">
    <property type="protein sequence ID" value="CAL8077930.1"/>
    <property type="molecule type" value="Genomic_DNA"/>
</dbReference>
<sequence>MLNIEGTDGQESYDAHSVLVSTVSSRVFHGSILVYLGEPNTLVLTPVISKILLNVVARTAQGLDAGGGDLATDDSPNLFWFRKKGWDKNVKELCREKYQVSS</sequence>
<dbReference type="Proteomes" id="UP001642540">
    <property type="component" value="Unassembled WGS sequence"/>
</dbReference>
<evidence type="ECO:0000313" key="2">
    <source>
        <dbReference type="Proteomes" id="UP001642540"/>
    </source>
</evidence>
<evidence type="ECO:0000313" key="1">
    <source>
        <dbReference type="EMBL" id="CAL8077930.1"/>
    </source>
</evidence>
<proteinExistence type="predicted"/>
<accession>A0ABP1PUK9</accession>